<dbReference type="GO" id="GO:0005886">
    <property type="term" value="C:plasma membrane"/>
    <property type="evidence" value="ECO:0000318"/>
    <property type="project" value="GO_Central"/>
</dbReference>
<evidence type="ECO:0000256" key="12">
    <source>
        <dbReference type="PROSITE-ProRule" id="PRU10141"/>
    </source>
</evidence>
<dbReference type="EMBL" id="CM004388">
    <property type="protein sequence ID" value="OAY56936.1"/>
    <property type="molecule type" value="Genomic_DNA"/>
</dbReference>
<feature type="compositionally biased region" description="Low complexity" evidence="13">
    <location>
        <begin position="426"/>
        <end position="440"/>
    </location>
</feature>
<dbReference type="Gene3D" id="1.10.510.10">
    <property type="entry name" value="Transferase(Phosphotransferase) domain 1"/>
    <property type="match status" value="1"/>
</dbReference>
<dbReference type="CDD" id="cd14066">
    <property type="entry name" value="STKc_IRAK"/>
    <property type="match status" value="1"/>
</dbReference>
<comment type="caution">
    <text evidence="17">The sequence shown here is derived from an EMBL/GenBank/DDBJ whole genome shotgun (WGS) entry which is preliminary data.</text>
</comment>
<evidence type="ECO:0000256" key="15">
    <source>
        <dbReference type="SAM" id="SignalP"/>
    </source>
</evidence>
<keyword evidence="6 12" id="KW-0547">Nucleotide-binding</keyword>
<dbReference type="OrthoDB" id="1720310at2759"/>
<evidence type="ECO:0000256" key="1">
    <source>
        <dbReference type="ARBA" id="ARBA00004479"/>
    </source>
</evidence>
<dbReference type="SMART" id="SM00220">
    <property type="entry name" value="S_TKc"/>
    <property type="match status" value="1"/>
</dbReference>
<dbReference type="GO" id="GO:0004674">
    <property type="term" value="F:protein serine/threonine kinase activity"/>
    <property type="evidence" value="ECO:0007669"/>
    <property type="project" value="UniProtKB-KW"/>
</dbReference>
<dbReference type="PROSITE" id="PS00107">
    <property type="entry name" value="PROTEIN_KINASE_ATP"/>
    <property type="match status" value="1"/>
</dbReference>
<dbReference type="AlphaFoldDB" id="A0A2C9WBL3"/>
<keyword evidence="9 14" id="KW-1133">Transmembrane helix</keyword>
<dbReference type="InterPro" id="IPR045272">
    <property type="entry name" value="ANXUR1/2-like"/>
</dbReference>
<protein>
    <recommendedName>
        <fullName evidence="16">Protein kinase domain-containing protein</fullName>
    </recommendedName>
</protein>
<keyword evidence="8 12" id="KW-0067">ATP-binding</keyword>
<dbReference type="PANTHER" id="PTHR34590:SF15">
    <property type="entry name" value="PROTEIN KINASE DOMAIN-CONTAINING PROTEIN"/>
    <property type="match status" value="1"/>
</dbReference>
<dbReference type="InterPro" id="IPR008271">
    <property type="entry name" value="Ser/Thr_kinase_AS"/>
</dbReference>
<feature type="region of interest" description="Disordered" evidence="13">
    <location>
        <begin position="49"/>
        <end position="75"/>
    </location>
</feature>
<feature type="binding site" evidence="12">
    <location>
        <position position="561"/>
    </location>
    <ligand>
        <name>ATP</name>
        <dbReference type="ChEBI" id="CHEBI:30616"/>
    </ligand>
</feature>
<evidence type="ECO:0000313" key="17">
    <source>
        <dbReference type="EMBL" id="OAY56936.1"/>
    </source>
</evidence>
<dbReference type="Gene3D" id="3.30.200.20">
    <property type="entry name" value="Phosphorylase Kinase, domain 1"/>
    <property type="match status" value="1"/>
</dbReference>
<evidence type="ECO:0000256" key="2">
    <source>
        <dbReference type="ARBA" id="ARBA00022527"/>
    </source>
</evidence>
<dbReference type="PROSITE" id="PS50011">
    <property type="entry name" value="PROTEIN_KINASE_DOM"/>
    <property type="match status" value="1"/>
</dbReference>
<dbReference type="InterPro" id="IPR000719">
    <property type="entry name" value="Prot_kinase_dom"/>
</dbReference>
<dbReference type="SUPFAM" id="SSF56112">
    <property type="entry name" value="Protein kinase-like (PK-like)"/>
    <property type="match status" value="1"/>
</dbReference>
<dbReference type="Proteomes" id="UP000091857">
    <property type="component" value="Chromosome 2"/>
</dbReference>
<sequence length="890" mass="99616">MDSFSLLKPITNFFFFLLLNYHLAFAISKPPYTPTDNILTNCGTSGETTAPDDRTWTGDDNSKFGPIEQSNSKSLPATALSQGSSVESVPYMTARISRSQFMYTYPVTAGQKFIRLHFYSVSYQGGFNRFKDFFDVKSGPFTLLRNFSASFYAEAGGNDFFFKEFCVNVAENQQLNLTFFPSLSDSNDSYAFINGIEIWSMPSNLYYTPPEGLGLTSIGKKDKFFIRNDTALENMCRFNVAGGTISPVLDTGMYRLWRDDALNLGLVNNEPNVSLNYSKIPKYTAPDDVYLSARQMEINGTNLTWRVPVDLGFMYLVRLHFCEFDPGITKVNERRFDIFIDNRTAKLGFDVIESSGGQRTPIYNDYIVTTGKRVENSDEAYRLFITLRPNPSSMFPDAFLNGLEIFKLNDSDGNLAGPNPQVSVLSPPATTAPTSSPPAEKSSTKKILLVAIGGSVMGLLIILSLLGFLIIWRLRKKEHRHYGSYYKSLSCCWKLNSATYVGKSSRTTASSLPQELCRQFSLEEIKAATNDFHESLIIGTGGFGNVYRGDIDNGAMTVAIKRLNQGSSQGAREFKTEIEMLSQLRHVNLVSLIGYCIHGREMILVYDYMVNGSLRDHLYDKVNNPLPWKQRLNICIGAARGLHYLHAGAANIVIHRDIKTTNILLDENWVAKVSDFGLSKIGVNDSAVSTNVKGTWGYLDPEYARRNQLTEKSDVYSFGVVLLEVLSARKPLNKKVEEEQWNLVNWARKCIQNENIHVIIDPHLIGKIAPACFQKFMEIAENCVRDQAIERPSMHDVMERLEFALELQQSADAEKEKMNPGHGGDYVYPPQVSFHVSRYTNIVGGSQLDCSSNISMDLDTDATGQTYPSVLSSTLISSHGFSDTINSSEK</sequence>
<accession>A0A2C9WBL3</accession>
<evidence type="ECO:0000256" key="11">
    <source>
        <dbReference type="ARBA" id="ARBA00023180"/>
    </source>
</evidence>
<evidence type="ECO:0000256" key="3">
    <source>
        <dbReference type="ARBA" id="ARBA00022679"/>
    </source>
</evidence>
<keyword evidence="3" id="KW-0808">Transferase</keyword>
<keyword evidence="11" id="KW-0325">Glycoprotein</keyword>
<evidence type="ECO:0000256" key="4">
    <source>
        <dbReference type="ARBA" id="ARBA00022692"/>
    </source>
</evidence>
<dbReference type="PROSITE" id="PS00108">
    <property type="entry name" value="PROTEIN_KINASE_ST"/>
    <property type="match status" value="1"/>
</dbReference>
<evidence type="ECO:0000256" key="14">
    <source>
        <dbReference type="SAM" id="Phobius"/>
    </source>
</evidence>
<evidence type="ECO:0000256" key="6">
    <source>
        <dbReference type="ARBA" id="ARBA00022741"/>
    </source>
</evidence>
<dbReference type="GO" id="GO:0004714">
    <property type="term" value="F:transmembrane receptor protein tyrosine kinase activity"/>
    <property type="evidence" value="ECO:0007669"/>
    <property type="project" value="InterPro"/>
</dbReference>
<feature type="domain" description="Protein kinase" evidence="16">
    <location>
        <begin position="532"/>
        <end position="804"/>
    </location>
</feature>
<dbReference type="GO" id="GO:0010038">
    <property type="term" value="P:response to metal ion"/>
    <property type="evidence" value="ECO:0007669"/>
    <property type="project" value="UniProtKB-ARBA"/>
</dbReference>
<reference evidence="18" key="1">
    <citation type="journal article" date="2016" name="Nat. Biotechnol.">
        <title>Sequencing wild and cultivated cassava and related species reveals extensive interspecific hybridization and genetic diversity.</title>
        <authorList>
            <person name="Bredeson J.V."/>
            <person name="Lyons J.B."/>
            <person name="Prochnik S.E."/>
            <person name="Wu G.A."/>
            <person name="Ha C.M."/>
            <person name="Edsinger-Gonzales E."/>
            <person name="Grimwood J."/>
            <person name="Schmutz J."/>
            <person name="Rabbi I.Y."/>
            <person name="Egesi C."/>
            <person name="Nauluvula P."/>
            <person name="Lebot V."/>
            <person name="Ndunguru J."/>
            <person name="Mkamilo G."/>
            <person name="Bart R.S."/>
            <person name="Setter T.L."/>
            <person name="Gleadow R.M."/>
            <person name="Kulakow P."/>
            <person name="Ferguson M.E."/>
            <person name="Rounsley S."/>
            <person name="Rokhsar D.S."/>
        </authorList>
    </citation>
    <scope>NUCLEOTIDE SEQUENCE [LARGE SCALE GENOMIC DNA]</scope>
    <source>
        <strain evidence="18">cv. AM560-2</strain>
    </source>
</reference>
<dbReference type="Pfam" id="PF07714">
    <property type="entry name" value="PK_Tyr_Ser-Thr"/>
    <property type="match status" value="1"/>
</dbReference>
<keyword evidence="4 14" id="KW-0812">Transmembrane</keyword>
<comment type="subcellular location">
    <subcellularLocation>
        <location evidence="1">Membrane</location>
        <topology evidence="1">Single-pass type I membrane protein</topology>
    </subcellularLocation>
</comment>
<evidence type="ECO:0000256" key="9">
    <source>
        <dbReference type="ARBA" id="ARBA00022989"/>
    </source>
</evidence>
<dbReference type="PANTHER" id="PTHR34590">
    <property type="entry name" value="OS03G0124300 PROTEIN-RELATED"/>
    <property type="match status" value="1"/>
</dbReference>
<evidence type="ECO:0000256" key="13">
    <source>
        <dbReference type="SAM" id="MobiDB-lite"/>
    </source>
</evidence>
<dbReference type="InterPro" id="IPR001245">
    <property type="entry name" value="Ser-Thr/Tyr_kinase_cat_dom"/>
</dbReference>
<proteinExistence type="predicted"/>
<dbReference type="Pfam" id="PF12819">
    <property type="entry name" value="Malectin_like"/>
    <property type="match status" value="1"/>
</dbReference>
<evidence type="ECO:0000259" key="16">
    <source>
        <dbReference type="PROSITE" id="PS50011"/>
    </source>
</evidence>
<name>A0A2C9WBL3_MANES</name>
<evidence type="ECO:0000313" key="18">
    <source>
        <dbReference type="Proteomes" id="UP000091857"/>
    </source>
</evidence>
<feature type="compositionally biased region" description="Basic and acidic residues" evidence="13">
    <location>
        <begin position="51"/>
        <end position="62"/>
    </location>
</feature>
<dbReference type="InterPro" id="IPR024788">
    <property type="entry name" value="Malectin-like_Carb-bd_dom"/>
</dbReference>
<dbReference type="GO" id="GO:0005524">
    <property type="term" value="F:ATP binding"/>
    <property type="evidence" value="ECO:0007669"/>
    <property type="project" value="UniProtKB-UniRule"/>
</dbReference>
<keyword evidence="7" id="KW-0418">Kinase</keyword>
<feature type="chain" id="PRO_5012226202" description="Protein kinase domain-containing protein" evidence="15">
    <location>
        <begin position="27"/>
        <end position="890"/>
    </location>
</feature>
<feature type="transmembrane region" description="Helical" evidence="14">
    <location>
        <begin position="447"/>
        <end position="472"/>
    </location>
</feature>
<feature type="signal peptide" evidence="15">
    <location>
        <begin position="1"/>
        <end position="26"/>
    </location>
</feature>
<evidence type="ECO:0000256" key="8">
    <source>
        <dbReference type="ARBA" id="ARBA00022840"/>
    </source>
</evidence>
<keyword evidence="2" id="KW-0723">Serine/threonine-protein kinase</keyword>
<keyword evidence="10 14" id="KW-0472">Membrane</keyword>
<organism evidence="17 18">
    <name type="scientific">Manihot esculenta</name>
    <name type="common">Cassava</name>
    <name type="synonym">Jatropha manihot</name>
    <dbReference type="NCBI Taxonomy" id="3983"/>
    <lineage>
        <taxon>Eukaryota</taxon>
        <taxon>Viridiplantae</taxon>
        <taxon>Streptophyta</taxon>
        <taxon>Embryophyta</taxon>
        <taxon>Tracheophyta</taxon>
        <taxon>Spermatophyta</taxon>
        <taxon>Magnoliopsida</taxon>
        <taxon>eudicotyledons</taxon>
        <taxon>Gunneridae</taxon>
        <taxon>Pentapetalae</taxon>
        <taxon>rosids</taxon>
        <taxon>fabids</taxon>
        <taxon>Malpighiales</taxon>
        <taxon>Euphorbiaceae</taxon>
        <taxon>Crotonoideae</taxon>
        <taxon>Manihoteae</taxon>
        <taxon>Manihot</taxon>
    </lineage>
</organism>
<dbReference type="FunFam" id="2.60.120.430:FF:000007">
    <property type="entry name" value="FERONIA receptor-like kinase"/>
    <property type="match status" value="1"/>
</dbReference>
<gene>
    <name evidence="17" type="ORF">MANES_02G057000v8</name>
</gene>
<keyword evidence="5 15" id="KW-0732">Signal</keyword>
<feature type="region of interest" description="Disordered" evidence="13">
    <location>
        <begin position="417"/>
        <end position="440"/>
    </location>
</feature>
<dbReference type="FunFam" id="2.60.120.430:FF:000003">
    <property type="entry name" value="FERONIA receptor-like kinase"/>
    <property type="match status" value="1"/>
</dbReference>
<dbReference type="Gramene" id="Manes.02G057000.1.v8.1">
    <property type="protein sequence ID" value="Manes.02G057000.1.v8.1.CDS.1"/>
    <property type="gene ID" value="Manes.02G057000.v8.1"/>
</dbReference>
<dbReference type="InterPro" id="IPR011009">
    <property type="entry name" value="Kinase-like_dom_sf"/>
</dbReference>
<dbReference type="Gene3D" id="2.60.120.430">
    <property type="entry name" value="Galactose-binding lectin"/>
    <property type="match status" value="2"/>
</dbReference>
<dbReference type="InterPro" id="IPR017441">
    <property type="entry name" value="Protein_kinase_ATP_BS"/>
</dbReference>
<dbReference type="FunFam" id="1.10.510.10:FF:000252">
    <property type="entry name" value="Receptor-like protein kinase FERONIA"/>
    <property type="match status" value="1"/>
</dbReference>
<evidence type="ECO:0000256" key="7">
    <source>
        <dbReference type="ARBA" id="ARBA00022777"/>
    </source>
</evidence>
<dbReference type="GO" id="GO:0004672">
    <property type="term" value="F:protein kinase activity"/>
    <property type="evidence" value="ECO:0000318"/>
    <property type="project" value="GO_Central"/>
</dbReference>
<evidence type="ECO:0000256" key="5">
    <source>
        <dbReference type="ARBA" id="ARBA00022729"/>
    </source>
</evidence>
<evidence type="ECO:0000256" key="10">
    <source>
        <dbReference type="ARBA" id="ARBA00023136"/>
    </source>
</evidence>
<dbReference type="FunFam" id="3.30.200.20:FF:000645">
    <property type="entry name" value="Receptor-like protein kinase FERONIA"/>
    <property type="match status" value="1"/>
</dbReference>
<keyword evidence="18" id="KW-1185">Reference proteome</keyword>